<evidence type="ECO:0000313" key="1">
    <source>
        <dbReference type="EMBL" id="CAD7194927.1"/>
    </source>
</evidence>
<dbReference type="AlphaFoldDB" id="A0A7R8VC26"/>
<protein>
    <submittedName>
        <fullName evidence="1">Uncharacterized protein</fullName>
    </submittedName>
</protein>
<accession>A0A7R8VC26</accession>
<proteinExistence type="predicted"/>
<organism evidence="1">
    <name type="scientific">Timema douglasi</name>
    <name type="common">Walking stick</name>
    <dbReference type="NCBI Taxonomy" id="61478"/>
    <lineage>
        <taxon>Eukaryota</taxon>
        <taxon>Metazoa</taxon>
        <taxon>Ecdysozoa</taxon>
        <taxon>Arthropoda</taxon>
        <taxon>Hexapoda</taxon>
        <taxon>Insecta</taxon>
        <taxon>Pterygota</taxon>
        <taxon>Neoptera</taxon>
        <taxon>Polyneoptera</taxon>
        <taxon>Phasmatodea</taxon>
        <taxon>Timematodea</taxon>
        <taxon>Timematoidea</taxon>
        <taxon>Timematidae</taxon>
        <taxon>Timema</taxon>
    </lineage>
</organism>
<name>A0A7R8VC26_TIMDO</name>
<sequence length="93" mass="11115">MDIQYIFLKLNVNTLVAILQFMKKDTKNLCKELCASQCQRRERLNALAVLSMEKNFLNCHPEIKKKIIELFAQIKTRRMDFIIIKEIFMLNQH</sequence>
<reference evidence="1" key="1">
    <citation type="submission" date="2020-11" db="EMBL/GenBank/DDBJ databases">
        <authorList>
            <person name="Tran Van P."/>
        </authorList>
    </citation>
    <scope>NUCLEOTIDE SEQUENCE</scope>
</reference>
<gene>
    <name evidence="1" type="ORF">TDIB3V08_LOCUS1335</name>
</gene>
<dbReference type="EMBL" id="OA564606">
    <property type="protein sequence ID" value="CAD7194927.1"/>
    <property type="molecule type" value="Genomic_DNA"/>
</dbReference>